<keyword evidence="1" id="KW-0489">Methyltransferase</keyword>
<dbReference type="Gene3D" id="3.40.50.150">
    <property type="entry name" value="Vaccinia Virus protein VP39"/>
    <property type="match status" value="1"/>
</dbReference>
<dbReference type="Proteomes" id="UP000238762">
    <property type="component" value="Unassembled WGS sequence"/>
</dbReference>
<reference evidence="1 2" key="1">
    <citation type="submission" date="2018-02" db="EMBL/GenBank/DDBJ databases">
        <authorList>
            <person name="Cohen D.B."/>
            <person name="Kent A.D."/>
        </authorList>
    </citation>
    <scope>NUCLEOTIDE SEQUENCE [LARGE SCALE GENOMIC DNA]</scope>
    <source>
        <strain evidence="1 2">CCAP 1448/3</strain>
    </source>
</reference>
<comment type="caution">
    <text evidence="1">The sequence shown here is derived from an EMBL/GenBank/DDBJ whole genome shotgun (WGS) entry which is preliminary data.</text>
</comment>
<dbReference type="PANTHER" id="PTHR40036:SF1">
    <property type="entry name" value="MACROCIN O-METHYLTRANSFERASE"/>
    <property type="match status" value="1"/>
</dbReference>
<dbReference type="Pfam" id="PF05711">
    <property type="entry name" value="TylF"/>
    <property type="match status" value="1"/>
</dbReference>
<keyword evidence="1" id="KW-0808">Transferase</keyword>
<organism evidence="1 2">
    <name type="scientific">Merismopedia glauca CCAP 1448/3</name>
    <dbReference type="NCBI Taxonomy" id="1296344"/>
    <lineage>
        <taxon>Bacteria</taxon>
        <taxon>Bacillati</taxon>
        <taxon>Cyanobacteriota</taxon>
        <taxon>Cyanophyceae</taxon>
        <taxon>Synechococcales</taxon>
        <taxon>Merismopediaceae</taxon>
        <taxon>Merismopedia</taxon>
    </lineage>
</organism>
<evidence type="ECO:0000313" key="1">
    <source>
        <dbReference type="EMBL" id="PSB04096.1"/>
    </source>
</evidence>
<sequence length="255" mass="28869">MNKSLVKLAKKTIHKFGFDVVKYHDTSTASLISDGFERDDIEIISRVKPFTHTSPERIHAVCNSVKYIVANQIPGDIVECGVWKGGSMMAAMLTLLSLKDTSRNIYLFDTFEGMTEPDARDVSFLGKEALDLFKGIESSNQKWLYSSVEEVKEAVYSTGYDKDKIHFVKGKVEDTLPEFAPAQISLLRLDTDWYESTRHELIHLFPCLVPGGVLIIDDYGHWQGAKQATDEYIQQNNLKILLNRIDYTGRIGVKI</sequence>
<name>A0A2T1C784_9CYAN</name>
<dbReference type="InterPro" id="IPR029063">
    <property type="entry name" value="SAM-dependent_MTases_sf"/>
</dbReference>
<dbReference type="GO" id="GO:0008168">
    <property type="term" value="F:methyltransferase activity"/>
    <property type="evidence" value="ECO:0007669"/>
    <property type="project" value="UniProtKB-KW"/>
</dbReference>
<reference evidence="1 2" key="2">
    <citation type="submission" date="2018-03" db="EMBL/GenBank/DDBJ databases">
        <title>The ancient ancestry and fast evolution of plastids.</title>
        <authorList>
            <person name="Moore K.R."/>
            <person name="Magnabosco C."/>
            <person name="Momper L."/>
            <person name="Gold D.A."/>
            <person name="Bosak T."/>
            <person name="Fournier G.P."/>
        </authorList>
    </citation>
    <scope>NUCLEOTIDE SEQUENCE [LARGE SCALE GENOMIC DNA]</scope>
    <source>
        <strain evidence="1 2">CCAP 1448/3</strain>
    </source>
</reference>
<keyword evidence="2" id="KW-1185">Reference proteome</keyword>
<dbReference type="SUPFAM" id="SSF53335">
    <property type="entry name" value="S-adenosyl-L-methionine-dependent methyltransferases"/>
    <property type="match status" value="1"/>
</dbReference>
<evidence type="ECO:0000313" key="2">
    <source>
        <dbReference type="Proteomes" id="UP000238762"/>
    </source>
</evidence>
<dbReference type="EMBL" id="PVWJ01000018">
    <property type="protein sequence ID" value="PSB04096.1"/>
    <property type="molecule type" value="Genomic_DNA"/>
</dbReference>
<proteinExistence type="predicted"/>
<dbReference type="OrthoDB" id="460413at2"/>
<dbReference type="PANTHER" id="PTHR40036">
    <property type="entry name" value="MACROCIN O-METHYLTRANSFERASE"/>
    <property type="match status" value="1"/>
</dbReference>
<protein>
    <submittedName>
        <fullName evidence="1">Macrocin O-methyltransferase</fullName>
    </submittedName>
</protein>
<gene>
    <name evidence="1" type="ORF">C7B64_05530</name>
</gene>
<accession>A0A2T1C784</accession>
<dbReference type="AlphaFoldDB" id="A0A2T1C784"/>
<dbReference type="RefSeq" id="WP_106287655.1">
    <property type="nucleotide sequence ID" value="NZ_CAWNTC010000216.1"/>
</dbReference>
<dbReference type="GO" id="GO:0032259">
    <property type="term" value="P:methylation"/>
    <property type="evidence" value="ECO:0007669"/>
    <property type="project" value="UniProtKB-KW"/>
</dbReference>
<dbReference type="InterPro" id="IPR008884">
    <property type="entry name" value="TylF_MeTrfase"/>
</dbReference>